<sequence>MTTPQVRNPRLLNECQNLRGQQCLCVCTARQSLGNSVHRI</sequence>
<name>A0A0E9PJL0_ANGAN</name>
<dbReference type="AlphaFoldDB" id="A0A0E9PJL0"/>
<reference evidence="1" key="1">
    <citation type="submission" date="2014-11" db="EMBL/GenBank/DDBJ databases">
        <authorList>
            <person name="Amaro Gonzalez C."/>
        </authorList>
    </citation>
    <scope>NUCLEOTIDE SEQUENCE</scope>
</reference>
<accession>A0A0E9PJL0</accession>
<proteinExistence type="predicted"/>
<evidence type="ECO:0000313" key="1">
    <source>
        <dbReference type="EMBL" id="JAH04477.1"/>
    </source>
</evidence>
<organism evidence="1">
    <name type="scientific">Anguilla anguilla</name>
    <name type="common">European freshwater eel</name>
    <name type="synonym">Muraena anguilla</name>
    <dbReference type="NCBI Taxonomy" id="7936"/>
    <lineage>
        <taxon>Eukaryota</taxon>
        <taxon>Metazoa</taxon>
        <taxon>Chordata</taxon>
        <taxon>Craniata</taxon>
        <taxon>Vertebrata</taxon>
        <taxon>Euteleostomi</taxon>
        <taxon>Actinopterygii</taxon>
        <taxon>Neopterygii</taxon>
        <taxon>Teleostei</taxon>
        <taxon>Anguilliformes</taxon>
        <taxon>Anguillidae</taxon>
        <taxon>Anguilla</taxon>
    </lineage>
</organism>
<dbReference type="EMBL" id="GBXM01104100">
    <property type="protein sequence ID" value="JAH04477.1"/>
    <property type="molecule type" value="Transcribed_RNA"/>
</dbReference>
<protein>
    <submittedName>
        <fullName evidence="1">Uncharacterized protein</fullName>
    </submittedName>
</protein>
<reference evidence="1" key="2">
    <citation type="journal article" date="2015" name="Fish Shellfish Immunol.">
        <title>Early steps in the European eel (Anguilla anguilla)-Vibrio vulnificus interaction in the gills: Role of the RtxA13 toxin.</title>
        <authorList>
            <person name="Callol A."/>
            <person name="Pajuelo D."/>
            <person name="Ebbesson L."/>
            <person name="Teles M."/>
            <person name="MacKenzie S."/>
            <person name="Amaro C."/>
        </authorList>
    </citation>
    <scope>NUCLEOTIDE SEQUENCE</scope>
</reference>